<gene>
    <name evidence="2" type="ORF">FCK90_08580</name>
</gene>
<dbReference type="PROSITE" id="PS51354">
    <property type="entry name" value="GLUTAREDOXIN_2"/>
    <property type="match status" value="1"/>
</dbReference>
<protein>
    <submittedName>
        <fullName evidence="2">Glutaredoxin family protein</fullName>
    </submittedName>
</protein>
<accession>A0A5J5KWY1</accession>
<dbReference type="AlphaFoldDB" id="A0A5J5KWY1"/>
<proteinExistence type="predicted"/>
<reference evidence="2 3" key="1">
    <citation type="submission" date="2019-05" db="EMBL/GenBank/DDBJ databases">
        <title>Kocuria coralli sp. nov., a novel actinobacterium isolated from coral reef seawater.</title>
        <authorList>
            <person name="Li J."/>
        </authorList>
    </citation>
    <scope>NUCLEOTIDE SEQUENCE [LARGE SCALE GENOMIC DNA]</scope>
    <source>
        <strain evidence="2 3">SCSIO 13007</strain>
    </source>
</reference>
<dbReference type="PANTHER" id="PTHR34386">
    <property type="entry name" value="GLUTAREDOXIN"/>
    <property type="match status" value="1"/>
</dbReference>
<dbReference type="Proteomes" id="UP000325957">
    <property type="component" value="Unassembled WGS sequence"/>
</dbReference>
<keyword evidence="3" id="KW-1185">Reference proteome</keyword>
<dbReference type="GO" id="GO:0045454">
    <property type="term" value="P:cell redox homeostasis"/>
    <property type="evidence" value="ECO:0007669"/>
    <property type="project" value="TreeGrafter"/>
</dbReference>
<organism evidence="2 3">
    <name type="scientific">Kocuria coralli</name>
    <dbReference type="NCBI Taxonomy" id="1461025"/>
    <lineage>
        <taxon>Bacteria</taxon>
        <taxon>Bacillati</taxon>
        <taxon>Actinomycetota</taxon>
        <taxon>Actinomycetes</taxon>
        <taxon>Micrococcales</taxon>
        <taxon>Micrococcaceae</taxon>
        <taxon>Kocuria</taxon>
    </lineage>
</organism>
<dbReference type="InterPro" id="IPR036249">
    <property type="entry name" value="Thioredoxin-like_sf"/>
</dbReference>
<dbReference type="Gene3D" id="3.40.30.10">
    <property type="entry name" value="Glutaredoxin"/>
    <property type="match status" value="1"/>
</dbReference>
<dbReference type="PANTHER" id="PTHR34386:SF1">
    <property type="entry name" value="GLUTAREDOXIN-LIKE PROTEIN NRDH"/>
    <property type="match status" value="1"/>
</dbReference>
<sequence length="101" mass="11219">MMITVYGKPDCIQCDRTVKALDRAGVDYQPRDVTQDPEAYRHVTETLGYRQVPVVVHQTDTGTEHWSGYQPARIKQLTTAGHRPDAATITAATTASTMTVR</sequence>
<dbReference type="EMBL" id="SZWF01000009">
    <property type="protein sequence ID" value="KAA9394179.1"/>
    <property type="molecule type" value="Genomic_DNA"/>
</dbReference>
<dbReference type="GO" id="GO:0009055">
    <property type="term" value="F:electron transfer activity"/>
    <property type="evidence" value="ECO:0007669"/>
    <property type="project" value="TreeGrafter"/>
</dbReference>
<dbReference type="SUPFAM" id="SSF52833">
    <property type="entry name" value="Thioredoxin-like"/>
    <property type="match status" value="1"/>
</dbReference>
<dbReference type="InterPro" id="IPR002109">
    <property type="entry name" value="Glutaredoxin"/>
</dbReference>
<dbReference type="CDD" id="cd02976">
    <property type="entry name" value="NrdH"/>
    <property type="match status" value="1"/>
</dbReference>
<evidence type="ECO:0000313" key="3">
    <source>
        <dbReference type="Proteomes" id="UP000325957"/>
    </source>
</evidence>
<feature type="domain" description="Glutaredoxin" evidence="1">
    <location>
        <begin position="3"/>
        <end position="56"/>
    </location>
</feature>
<dbReference type="OrthoDB" id="8545217at2"/>
<evidence type="ECO:0000313" key="2">
    <source>
        <dbReference type="EMBL" id="KAA9394179.1"/>
    </source>
</evidence>
<dbReference type="InterPro" id="IPR051548">
    <property type="entry name" value="Grx-like_ET"/>
</dbReference>
<comment type="caution">
    <text evidence="2">The sequence shown here is derived from an EMBL/GenBank/DDBJ whole genome shotgun (WGS) entry which is preliminary data.</text>
</comment>
<name>A0A5J5KWY1_9MICC</name>
<evidence type="ECO:0000259" key="1">
    <source>
        <dbReference type="Pfam" id="PF00462"/>
    </source>
</evidence>
<dbReference type="Pfam" id="PF00462">
    <property type="entry name" value="Glutaredoxin"/>
    <property type="match status" value="1"/>
</dbReference>